<sequence>MKPITKAEAKKKFREKFEYKTELGLDQPPTSMLLDNFESFIDEIYDSLKELKMEERNPDPYFCGKNSYGFNQAVKEINLKIDNLCLNTKQ</sequence>
<evidence type="ECO:0000313" key="1">
    <source>
        <dbReference type="EMBL" id="QJI04485.1"/>
    </source>
</evidence>
<organism evidence="1">
    <name type="scientific">viral metagenome</name>
    <dbReference type="NCBI Taxonomy" id="1070528"/>
    <lineage>
        <taxon>unclassified sequences</taxon>
        <taxon>metagenomes</taxon>
        <taxon>organismal metagenomes</taxon>
    </lineage>
</organism>
<name>A0A6M3Y2L0_9ZZZZ</name>
<reference evidence="1" key="1">
    <citation type="submission" date="2020-03" db="EMBL/GenBank/DDBJ databases">
        <title>The deep terrestrial virosphere.</title>
        <authorList>
            <person name="Holmfeldt K."/>
            <person name="Nilsson E."/>
            <person name="Simone D."/>
            <person name="Lopez-Fernandez M."/>
            <person name="Wu X."/>
            <person name="de Brujin I."/>
            <person name="Lundin D."/>
            <person name="Andersson A."/>
            <person name="Bertilsson S."/>
            <person name="Dopson M."/>
        </authorList>
    </citation>
    <scope>NUCLEOTIDE SEQUENCE</scope>
    <source>
        <strain evidence="1">TM448B09059</strain>
    </source>
</reference>
<protein>
    <submittedName>
        <fullName evidence="1">Uncharacterized protein</fullName>
    </submittedName>
</protein>
<dbReference type="AlphaFoldDB" id="A0A6M3Y2L0"/>
<proteinExistence type="predicted"/>
<dbReference type="EMBL" id="MT145184">
    <property type="protein sequence ID" value="QJI04485.1"/>
    <property type="molecule type" value="Genomic_DNA"/>
</dbReference>
<gene>
    <name evidence="1" type="ORF">TM448B09059_0008</name>
</gene>
<accession>A0A6M3Y2L0</accession>